<feature type="transmembrane region" description="Helical" evidence="6">
    <location>
        <begin position="148"/>
        <end position="168"/>
    </location>
</feature>
<evidence type="ECO:0000256" key="4">
    <source>
        <dbReference type="ARBA" id="ARBA00022989"/>
    </source>
</evidence>
<accession>A0ABT7IMW4</accession>
<keyword evidence="4 6" id="KW-1133">Transmembrane helix</keyword>
<feature type="domain" description="EamA" evidence="7">
    <location>
        <begin position="7"/>
        <end position="140"/>
    </location>
</feature>
<dbReference type="Pfam" id="PF00892">
    <property type="entry name" value="EamA"/>
    <property type="match status" value="2"/>
</dbReference>
<evidence type="ECO:0000256" key="3">
    <source>
        <dbReference type="ARBA" id="ARBA00022692"/>
    </source>
</evidence>
<dbReference type="PANTHER" id="PTHR32322">
    <property type="entry name" value="INNER MEMBRANE TRANSPORTER"/>
    <property type="match status" value="1"/>
</dbReference>
<feature type="transmembrane region" description="Helical" evidence="6">
    <location>
        <begin position="211"/>
        <end position="232"/>
    </location>
</feature>
<feature type="transmembrane region" description="Helical" evidence="6">
    <location>
        <begin position="40"/>
        <end position="59"/>
    </location>
</feature>
<proteinExistence type="inferred from homology"/>
<dbReference type="RefSeq" id="WP_243377400.1">
    <property type="nucleotide sequence ID" value="NZ_JAKZJU020000001.1"/>
</dbReference>
<dbReference type="SUPFAM" id="SSF103481">
    <property type="entry name" value="Multidrug resistance efflux transporter EmrE"/>
    <property type="match status" value="2"/>
</dbReference>
<comment type="similarity">
    <text evidence="2">Belongs to the EamA transporter family.</text>
</comment>
<evidence type="ECO:0000313" key="9">
    <source>
        <dbReference type="Proteomes" id="UP001165481"/>
    </source>
</evidence>
<sequence>MTNHLAGPLYILVSALFFSVTGTLQALAPSGATPWVVAEVRMLGSAVVLFLWCLAAGRLPRLTKNLPWKAIVICSACTCCYQIFFFYGALKLGVAVGTVVCVGATPVMSAVIARIFFGQKPRPVWYLATLIAVAGIALLNVKSFQAGSLGWVIFPLLGAFVYGIYMNESPQVSAGMEPEAGIMISLFIISIALLPALFVFPVDWIWGSARGLGVCAAFALAGGIGFGLFFMGMKTTTPVVSATLSLAEPMGAACWGIFLLGEDCNLPTLAGIALILASIVLLIRDGAKAQKQASS</sequence>
<comment type="caution">
    <text evidence="8">The sequence shown here is derived from an EMBL/GenBank/DDBJ whole genome shotgun (WGS) entry which is preliminary data.</text>
</comment>
<keyword evidence="5 6" id="KW-0472">Membrane</keyword>
<feature type="domain" description="EamA" evidence="7">
    <location>
        <begin position="151"/>
        <end position="283"/>
    </location>
</feature>
<protein>
    <submittedName>
        <fullName evidence="8">DMT family transporter</fullName>
    </submittedName>
</protein>
<gene>
    <name evidence="8" type="ORF">MUN46_007195</name>
</gene>
<evidence type="ECO:0000256" key="5">
    <source>
        <dbReference type="ARBA" id="ARBA00023136"/>
    </source>
</evidence>
<organism evidence="8 9">
    <name type="scientific">Mesosutterella faecium</name>
    <dbReference type="NCBI Taxonomy" id="2925194"/>
    <lineage>
        <taxon>Bacteria</taxon>
        <taxon>Pseudomonadati</taxon>
        <taxon>Pseudomonadota</taxon>
        <taxon>Betaproteobacteria</taxon>
        <taxon>Burkholderiales</taxon>
        <taxon>Sutterellaceae</taxon>
        <taxon>Mesosutterella</taxon>
    </lineage>
</organism>
<dbReference type="Proteomes" id="UP001165481">
    <property type="component" value="Unassembled WGS sequence"/>
</dbReference>
<evidence type="ECO:0000256" key="6">
    <source>
        <dbReference type="SAM" id="Phobius"/>
    </source>
</evidence>
<name>A0ABT7IMW4_9BURK</name>
<keyword evidence="3 6" id="KW-0812">Transmembrane</keyword>
<dbReference type="InterPro" id="IPR037185">
    <property type="entry name" value="EmrE-like"/>
</dbReference>
<reference evidence="8" key="1">
    <citation type="submission" date="2023-03" db="EMBL/GenBank/DDBJ databases">
        <title>Mesosutterella sp. nov. isolated from porcine feces.</title>
        <authorList>
            <person name="Yu S."/>
        </authorList>
    </citation>
    <scope>NUCLEOTIDE SEQUENCE</scope>
    <source>
        <strain evidence="8">AGMB02718</strain>
    </source>
</reference>
<evidence type="ECO:0000259" key="7">
    <source>
        <dbReference type="Pfam" id="PF00892"/>
    </source>
</evidence>
<feature type="transmembrane region" description="Helical" evidence="6">
    <location>
        <begin position="96"/>
        <end position="117"/>
    </location>
</feature>
<keyword evidence="9" id="KW-1185">Reference proteome</keyword>
<dbReference type="EMBL" id="JAKZJU020000001">
    <property type="protein sequence ID" value="MDL2059710.1"/>
    <property type="molecule type" value="Genomic_DNA"/>
</dbReference>
<evidence type="ECO:0000256" key="2">
    <source>
        <dbReference type="ARBA" id="ARBA00007362"/>
    </source>
</evidence>
<feature type="transmembrane region" description="Helical" evidence="6">
    <location>
        <begin position="180"/>
        <end position="199"/>
    </location>
</feature>
<dbReference type="InterPro" id="IPR000620">
    <property type="entry name" value="EamA_dom"/>
</dbReference>
<feature type="transmembrane region" description="Helical" evidence="6">
    <location>
        <begin position="124"/>
        <end position="142"/>
    </location>
</feature>
<evidence type="ECO:0000313" key="8">
    <source>
        <dbReference type="EMBL" id="MDL2059710.1"/>
    </source>
</evidence>
<feature type="transmembrane region" description="Helical" evidence="6">
    <location>
        <begin position="7"/>
        <end position="28"/>
    </location>
</feature>
<dbReference type="PANTHER" id="PTHR32322:SF2">
    <property type="entry name" value="EAMA DOMAIN-CONTAINING PROTEIN"/>
    <property type="match status" value="1"/>
</dbReference>
<dbReference type="InterPro" id="IPR050638">
    <property type="entry name" value="AA-Vitamin_Transporters"/>
</dbReference>
<feature type="transmembrane region" description="Helical" evidence="6">
    <location>
        <begin position="266"/>
        <end position="283"/>
    </location>
</feature>
<feature type="transmembrane region" description="Helical" evidence="6">
    <location>
        <begin position="71"/>
        <end position="90"/>
    </location>
</feature>
<comment type="subcellular location">
    <subcellularLocation>
        <location evidence="1">Membrane</location>
        <topology evidence="1">Multi-pass membrane protein</topology>
    </subcellularLocation>
</comment>
<evidence type="ECO:0000256" key="1">
    <source>
        <dbReference type="ARBA" id="ARBA00004141"/>
    </source>
</evidence>
<feature type="transmembrane region" description="Helical" evidence="6">
    <location>
        <begin position="239"/>
        <end position="260"/>
    </location>
</feature>